<comment type="caution">
    <text evidence="1">The sequence shown here is derived from an EMBL/GenBank/DDBJ whole genome shotgun (WGS) entry which is preliminary data.</text>
</comment>
<dbReference type="Proteomes" id="UP000283387">
    <property type="component" value="Unassembled WGS sequence"/>
</dbReference>
<evidence type="ECO:0000313" key="1">
    <source>
        <dbReference type="EMBL" id="RKD92643.1"/>
    </source>
</evidence>
<keyword evidence="2" id="KW-1185">Reference proteome</keyword>
<dbReference type="AlphaFoldDB" id="A0A419WB17"/>
<keyword evidence="1" id="KW-0808">Transferase</keyword>
<dbReference type="RefSeq" id="WP_120273833.1">
    <property type="nucleotide sequence ID" value="NZ_RAPN01000001.1"/>
</dbReference>
<accession>A0A419WB17</accession>
<dbReference type="EMBL" id="RAPN01000001">
    <property type="protein sequence ID" value="RKD92643.1"/>
    <property type="molecule type" value="Genomic_DNA"/>
</dbReference>
<gene>
    <name evidence="1" type="ORF">BC643_3018</name>
</gene>
<sequence length="326" mass="37579">MEDKMTLHNDKKLFTDVLLATAEYFSILPNYIEKDYWITYSLQLMSQSNEADRLVFKGGTSLSKAYRLVDRFSEDIDIAVIDSSSFTGNQLKTLIKKVAKEMTVGLQEIPLDGFTSKGSHFYKAVYAYPNILGQTPKSAVSSGNLLVEINTFANPYPFEAKQVKSFITDFLERTNNQHLISQYLIDPFSINVLDKRRTMIEKLVSLIRFSFSENPTTAIASKIRHFYDIYYLFNDMECQEYLKSDNFNNDFAELFKHDQKTFKEPGGWQNKTIATSVLLTDFNSQWNKIKETYRNELSQLAFTAIPDEKDVASAFLDTINFLHNTK</sequence>
<organism evidence="1 2">
    <name type="scientific">Mangrovibacterium diazotrophicum</name>
    <dbReference type="NCBI Taxonomy" id="1261403"/>
    <lineage>
        <taxon>Bacteria</taxon>
        <taxon>Pseudomonadati</taxon>
        <taxon>Bacteroidota</taxon>
        <taxon>Bacteroidia</taxon>
        <taxon>Marinilabiliales</taxon>
        <taxon>Prolixibacteraceae</taxon>
        <taxon>Mangrovibacterium</taxon>
    </lineage>
</organism>
<proteinExistence type="predicted"/>
<reference evidence="1 2" key="1">
    <citation type="submission" date="2018-09" db="EMBL/GenBank/DDBJ databases">
        <title>Genomic Encyclopedia of Archaeal and Bacterial Type Strains, Phase II (KMG-II): from individual species to whole genera.</title>
        <authorList>
            <person name="Goeker M."/>
        </authorList>
    </citation>
    <scope>NUCLEOTIDE SEQUENCE [LARGE SCALE GENOMIC DNA]</scope>
    <source>
        <strain evidence="1 2">DSM 27148</strain>
    </source>
</reference>
<protein>
    <submittedName>
        <fullName evidence="1">Nucleotidyltransferase AbiEii toxin of type IV toxin-antitoxin system</fullName>
    </submittedName>
</protein>
<dbReference type="OrthoDB" id="9780929at2"/>
<dbReference type="Pfam" id="PF08843">
    <property type="entry name" value="AbiEii"/>
    <property type="match status" value="1"/>
</dbReference>
<dbReference type="Gene3D" id="3.10.450.620">
    <property type="entry name" value="JHP933, nucleotidyltransferase-like core domain"/>
    <property type="match status" value="1"/>
</dbReference>
<dbReference type="InterPro" id="IPR014942">
    <property type="entry name" value="AbiEii"/>
</dbReference>
<evidence type="ECO:0000313" key="2">
    <source>
        <dbReference type="Proteomes" id="UP000283387"/>
    </source>
</evidence>
<name>A0A419WB17_9BACT</name>
<dbReference type="GO" id="GO:0016740">
    <property type="term" value="F:transferase activity"/>
    <property type="evidence" value="ECO:0007669"/>
    <property type="project" value="UniProtKB-KW"/>
</dbReference>